<proteinExistence type="predicted"/>
<dbReference type="Proteomes" id="UP001212821">
    <property type="component" value="Chromosome"/>
</dbReference>
<reference evidence="4" key="1">
    <citation type="submission" date="2022-12" db="EMBL/GenBank/DDBJ databases">
        <authorList>
            <person name="Mo P."/>
        </authorList>
    </citation>
    <scope>NUCLEOTIDE SEQUENCE [LARGE SCALE GENOMIC DNA]</scope>
    <source>
        <strain evidence="4">HUAS 3-15</strain>
    </source>
</reference>
<keyword evidence="4" id="KW-1185">Reference proteome</keyword>
<dbReference type="InterPro" id="IPR021202">
    <property type="entry name" value="Rv3654c-like"/>
</dbReference>
<dbReference type="EMBL" id="CP115450">
    <property type="protein sequence ID" value="WBP88077.1"/>
    <property type="molecule type" value="Genomic_DNA"/>
</dbReference>
<evidence type="ECO:0000259" key="2">
    <source>
        <dbReference type="Pfam" id="PF13400"/>
    </source>
</evidence>
<dbReference type="InterPro" id="IPR028087">
    <property type="entry name" value="Tad_N"/>
</dbReference>
<accession>A0ABY7Q640</accession>
<protein>
    <submittedName>
        <fullName evidence="3">Pilus assembly protein TadG-related protein</fullName>
    </submittedName>
</protein>
<organism evidence="3 4">
    <name type="scientific">Kitasatospora cathayae</name>
    <dbReference type="NCBI Taxonomy" id="3004092"/>
    <lineage>
        <taxon>Bacteria</taxon>
        <taxon>Bacillati</taxon>
        <taxon>Actinomycetota</taxon>
        <taxon>Actinomycetes</taxon>
        <taxon>Kitasatosporales</taxon>
        <taxon>Streptomycetaceae</taxon>
        <taxon>Kitasatospora</taxon>
    </lineage>
</organism>
<dbReference type="NCBIfam" id="TIGR03816">
    <property type="entry name" value="tadE_like_DECH"/>
    <property type="match status" value="1"/>
</dbReference>
<evidence type="ECO:0000313" key="3">
    <source>
        <dbReference type="EMBL" id="WBP88077.1"/>
    </source>
</evidence>
<evidence type="ECO:0000256" key="1">
    <source>
        <dbReference type="SAM" id="Phobius"/>
    </source>
</evidence>
<keyword evidence="1" id="KW-0812">Transmembrane</keyword>
<feature type="domain" description="Putative Flp pilus-assembly TadG-like N-terminal" evidence="2">
    <location>
        <begin position="35"/>
        <end position="81"/>
    </location>
</feature>
<feature type="transmembrane region" description="Helical" evidence="1">
    <location>
        <begin position="39"/>
        <end position="62"/>
    </location>
</feature>
<keyword evidence="1" id="KW-0472">Membrane</keyword>
<dbReference type="RefSeq" id="WP_270146049.1">
    <property type="nucleotide sequence ID" value="NZ_CP115450.1"/>
</dbReference>
<evidence type="ECO:0000313" key="4">
    <source>
        <dbReference type="Proteomes" id="UP001212821"/>
    </source>
</evidence>
<dbReference type="Pfam" id="PF13400">
    <property type="entry name" value="Tad"/>
    <property type="match status" value="1"/>
</dbReference>
<gene>
    <name evidence="3" type="ORF">O1G21_21080</name>
</gene>
<keyword evidence="1" id="KW-1133">Transmembrane helix</keyword>
<name>A0ABY7Q640_9ACTN</name>
<sequence length="194" mass="18246">MARLTSPWGAAERLARVRTARAAASGRHGYGADAGSATVWLLALAMLGTVVFAGTIAVGAVVTARHRAESAADLAALAAADRLLLDPDGGCGRAAGIAAAQGAGLASCEVDRSADAVEVVAEVPVGGLPLRLPVGPARARARAGPVRAPVAAAEDGAAGAGAGAGAGASAGIGVGVDADGLPSGVGDASGAAAS</sequence>